<evidence type="ECO:0000313" key="2">
    <source>
        <dbReference type="EMBL" id="CAH2295233.1"/>
    </source>
</evidence>
<feature type="non-terminal residue" evidence="2">
    <location>
        <position position="79"/>
    </location>
</feature>
<reference evidence="2" key="1">
    <citation type="submission" date="2022-03" db="EMBL/GenBank/DDBJ databases">
        <authorList>
            <person name="Alioto T."/>
            <person name="Alioto T."/>
            <person name="Gomez Garrido J."/>
        </authorList>
    </citation>
    <scope>NUCLEOTIDE SEQUENCE</scope>
</reference>
<dbReference type="AlphaFoldDB" id="A0AAD1SBL8"/>
<sequence length="79" mass="8808">MGSEKGVSKPAIDDPDKPKTNMSQPKQKRQASKTEKQNFFGQTAAQNKYTNQQHQQDGGEETHDSNLLTDSADQTMEEP</sequence>
<protein>
    <submittedName>
        <fullName evidence="2">Uncharacterized protein</fullName>
    </submittedName>
</protein>
<accession>A0AAD1SBL8</accession>
<dbReference type="EMBL" id="OW240916">
    <property type="protein sequence ID" value="CAH2295233.1"/>
    <property type="molecule type" value="Genomic_DNA"/>
</dbReference>
<feature type="region of interest" description="Disordered" evidence="1">
    <location>
        <begin position="1"/>
        <end position="79"/>
    </location>
</feature>
<evidence type="ECO:0000313" key="3">
    <source>
        <dbReference type="Proteomes" id="UP001295444"/>
    </source>
</evidence>
<keyword evidence="3" id="KW-1185">Reference proteome</keyword>
<gene>
    <name evidence="2" type="ORF">PECUL_23A061832</name>
</gene>
<proteinExistence type="predicted"/>
<dbReference type="Proteomes" id="UP001295444">
    <property type="component" value="Chromosome 05"/>
</dbReference>
<feature type="compositionally biased region" description="Polar residues" evidence="1">
    <location>
        <begin position="65"/>
        <end position="79"/>
    </location>
</feature>
<organism evidence="2 3">
    <name type="scientific">Pelobates cultripes</name>
    <name type="common">Western spadefoot toad</name>
    <dbReference type="NCBI Taxonomy" id="61616"/>
    <lineage>
        <taxon>Eukaryota</taxon>
        <taxon>Metazoa</taxon>
        <taxon>Chordata</taxon>
        <taxon>Craniata</taxon>
        <taxon>Vertebrata</taxon>
        <taxon>Euteleostomi</taxon>
        <taxon>Amphibia</taxon>
        <taxon>Batrachia</taxon>
        <taxon>Anura</taxon>
        <taxon>Pelobatoidea</taxon>
        <taxon>Pelobatidae</taxon>
        <taxon>Pelobates</taxon>
    </lineage>
</organism>
<name>A0AAD1SBL8_PELCU</name>
<feature type="compositionally biased region" description="Polar residues" evidence="1">
    <location>
        <begin position="37"/>
        <end position="56"/>
    </location>
</feature>
<evidence type="ECO:0000256" key="1">
    <source>
        <dbReference type="SAM" id="MobiDB-lite"/>
    </source>
</evidence>